<dbReference type="Pfam" id="PF14883">
    <property type="entry name" value="GHL13"/>
    <property type="match status" value="2"/>
</dbReference>
<sequence>MFKKYIKNFGYLIVLLLLNIPAFALNEHLGILCYHNVIDESVPNKHQQYFPQTISAQTLITHFNWLRNNGYKPVSLQQIMDARNGGHPLPDKAVLLTFDDGYESFYNVIYPLLKAYNYPAVYAIVTDWVNTPNNRKISYGNQKLNRNEFVTWQQLREMQASGLIEMASHTNDLHHGVNANPAGSSLPAVIAPAYRNGQYETSTEYKNKLRKDFRRSYDLLKKNVGVAPRAMVWPYGHFTATAADIAKEVGFEVHMSLVDTKTNTPEQFHLGRLLLDTETSLETIANYLKNKNESLSVQRSLRIKLDDVYDPDPIKQGKNLDKIIERIHRQGVSRVYIQAFSDVNNDGIAEALYFPNKYLPVRADLFSRVAWILATRLNVSPYAWLPVSAFDLTNVDSHKTDMIKSVYQDLSLYAKFKGILFTDDQVIEKGEQNISDLFKITDEVKKVMSPYVLWGNEYFKTAGMISAPLNLSSQNETQFTRRLASFAKYYDTVLVSTAPYLHHSEFSKREAKNWVDDVVKSTTPYISKDKLAFELQAVDERTQQAVPDDELADWMEVLQNENKIYNFGYYPDNFQTDQPKLQKIRPHFSINTNIGLK</sequence>
<dbReference type="Gene3D" id="3.20.20.370">
    <property type="entry name" value="Glycoside hydrolase/deacetylase"/>
    <property type="match status" value="1"/>
</dbReference>
<dbReference type="PROSITE" id="PS51677">
    <property type="entry name" value="NODB"/>
    <property type="match status" value="1"/>
</dbReference>
<evidence type="ECO:0000313" key="3">
    <source>
        <dbReference type="EMBL" id="MDG2950312.1"/>
    </source>
</evidence>
<dbReference type="Gene3D" id="3.20.20.80">
    <property type="entry name" value="Glycosidases"/>
    <property type="match status" value="2"/>
</dbReference>
<dbReference type="Pfam" id="PF01522">
    <property type="entry name" value="Polysacc_deac_1"/>
    <property type="match status" value="1"/>
</dbReference>
<dbReference type="SUPFAM" id="SSF88713">
    <property type="entry name" value="Glycoside hydrolase/deacetylase"/>
    <property type="match status" value="1"/>
</dbReference>
<dbReference type="NCBIfam" id="TIGR03938">
    <property type="entry name" value="deacetyl_PgaB"/>
    <property type="match status" value="1"/>
</dbReference>
<dbReference type="InterPro" id="IPR011330">
    <property type="entry name" value="Glyco_hydro/deAcase_b/a-brl"/>
</dbReference>
<dbReference type="RefSeq" id="WP_317477341.1">
    <property type="nucleotide sequence ID" value="NZ_JARQTW010000011.1"/>
</dbReference>
<reference evidence="3" key="1">
    <citation type="submission" date="2023-03" db="EMBL/GenBank/DDBJ databases">
        <title>Classification of Bisgaard taxon 6 and taxon 10 as Exercitatus varius gen. nov., spec. nov.</title>
        <authorList>
            <person name="Christensen H."/>
        </authorList>
    </citation>
    <scope>NUCLEOTIDE SEQUENCE</scope>
    <source>
        <strain evidence="3">86116</strain>
    </source>
</reference>
<dbReference type="InterPro" id="IPR051398">
    <property type="entry name" value="Polysacch_Deacetylase"/>
</dbReference>
<dbReference type="GO" id="GO:0005975">
    <property type="term" value="P:carbohydrate metabolic process"/>
    <property type="evidence" value="ECO:0007669"/>
    <property type="project" value="InterPro"/>
</dbReference>
<protein>
    <submittedName>
        <fullName evidence="3">Poly-beta-1,6-N-acetyl-D-glucosamine N-deacetylase PgaB</fullName>
    </submittedName>
</protein>
<comment type="caution">
    <text evidence="3">The sequence shown here is derived from an EMBL/GenBank/DDBJ whole genome shotgun (WGS) entry which is preliminary data.</text>
</comment>
<dbReference type="InterPro" id="IPR023854">
    <property type="entry name" value="PGA_deacetylase_PgaB"/>
</dbReference>
<dbReference type="PANTHER" id="PTHR34216">
    <property type="match status" value="1"/>
</dbReference>
<dbReference type="AlphaFoldDB" id="A0AAW6QAB3"/>
<dbReference type="EMBL" id="JARQTW010000011">
    <property type="protein sequence ID" value="MDG2950312.1"/>
    <property type="molecule type" value="Genomic_DNA"/>
</dbReference>
<evidence type="ECO:0000259" key="2">
    <source>
        <dbReference type="PROSITE" id="PS51677"/>
    </source>
</evidence>
<dbReference type="PANTHER" id="PTHR34216:SF7">
    <property type="entry name" value="POLY-BETA-1,6-N-ACETYL-D-GLUCOSAMINE N-DEACETYLASE"/>
    <property type="match status" value="1"/>
</dbReference>
<proteinExistence type="predicted"/>
<dbReference type="GO" id="GO:0043708">
    <property type="term" value="P:cell adhesion involved in biofilm formation"/>
    <property type="evidence" value="ECO:0007669"/>
    <property type="project" value="InterPro"/>
</dbReference>
<evidence type="ECO:0000256" key="1">
    <source>
        <dbReference type="ARBA" id="ARBA00022729"/>
    </source>
</evidence>
<evidence type="ECO:0000313" key="4">
    <source>
        <dbReference type="Proteomes" id="UP001214976"/>
    </source>
</evidence>
<accession>A0AAW6QAB3</accession>
<name>A0AAW6QAB3_9PAST</name>
<feature type="domain" description="NodB homology" evidence="2">
    <location>
        <begin position="92"/>
        <end position="335"/>
    </location>
</feature>
<keyword evidence="1" id="KW-0732">Signal</keyword>
<dbReference type="InterPro" id="IPR002509">
    <property type="entry name" value="NODB_dom"/>
</dbReference>
<gene>
    <name evidence="3" type="primary">pgaB</name>
    <name evidence="3" type="ORF">P7M15_07255</name>
</gene>
<dbReference type="Proteomes" id="UP001214976">
    <property type="component" value="Unassembled WGS sequence"/>
</dbReference>
<organism evidence="3 4">
    <name type="scientific">Exercitatus varius</name>
    <dbReference type="NCBI Taxonomy" id="67857"/>
    <lineage>
        <taxon>Bacteria</taxon>
        <taxon>Pseudomonadati</taxon>
        <taxon>Pseudomonadota</taxon>
        <taxon>Gammaproteobacteria</taxon>
        <taxon>Pasteurellales</taxon>
        <taxon>Pasteurellaceae</taxon>
        <taxon>Exercitatus</taxon>
    </lineage>
</organism>
<dbReference type="GO" id="GO:0016810">
    <property type="term" value="F:hydrolase activity, acting on carbon-nitrogen (but not peptide) bonds"/>
    <property type="evidence" value="ECO:0007669"/>
    <property type="project" value="InterPro"/>
</dbReference>
<dbReference type="InterPro" id="IPR032772">
    <property type="entry name" value="PGA_deacetylase_PgaB_C"/>
</dbReference>